<feature type="compositionally biased region" description="Pro residues" evidence="1">
    <location>
        <begin position="71"/>
        <end position="91"/>
    </location>
</feature>
<dbReference type="Proteomes" id="UP001187682">
    <property type="component" value="Unassembled WGS sequence"/>
</dbReference>
<name>A0AAE8N923_9PEZI</name>
<dbReference type="EMBL" id="ONZQ02000020">
    <property type="protein sequence ID" value="SPO07467.1"/>
    <property type="molecule type" value="Genomic_DNA"/>
</dbReference>
<gene>
    <name evidence="2" type="ORF">DNG_10161</name>
</gene>
<proteinExistence type="predicted"/>
<dbReference type="InterPro" id="IPR047975">
    <property type="entry name" value="Heme_bind_FMP"/>
</dbReference>
<sequence length="509" mass="54595">MASKITADGRVIAPLNITNPTPSFDLKGFRWGTTDEPKLGPQASKDDHEKDSADQPSIAASSKLVFQQPQGGPPPGRETSPGPTPGPPPQLPHHKQFDDQLGIAGEERPPPLPFPLAQFQGGYAGNGFNIIFRPTPFQTLTSTPDGPNDNHLELNLTTEQLTFGPTLGEIPNRGFGNQNDIILGGLPYLQTIQNVTNILTGKGDKPKSDVPNGIHFEPGVWLTVPPAETFHTTEEQKRGSVVRMASIPHGTTINAQGPIPARNPNTPLGGDPEGPRFHDIDTTPFLINNFTEAGRARGIFHSMDATRNNSTNKLRTPSDLSKFNETKGGSGRITTAIIKNPNIVLQNAIKGQTITETITFEVATGLPDAKYNGGGTANISFLAGKQATITSEAPGRDDMPNAHSPFMSSRFWIETVQYQVTVPRLAPKETILLRPTMPDDSTAPTPQFAITAPAKGVAGVTTVTVPGIQIQYSQMVHLNFGPDPGTMLTWPHVSVATLVPTGPQPFQMQ</sequence>
<accession>A0AAE8N923</accession>
<evidence type="ECO:0000313" key="3">
    <source>
        <dbReference type="Proteomes" id="UP001187682"/>
    </source>
</evidence>
<evidence type="ECO:0000313" key="2">
    <source>
        <dbReference type="EMBL" id="SPO07467.1"/>
    </source>
</evidence>
<comment type="caution">
    <text evidence="2">The sequence shown here is derived from an EMBL/GenBank/DDBJ whole genome shotgun (WGS) entry which is preliminary data.</text>
</comment>
<dbReference type="NCBIfam" id="NF040572">
    <property type="entry name" value="heme_bind_FMP"/>
    <property type="match status" value="1"/>
</dbReference>
<evidence type="ECO:0000256" key="1">
    <source>
        <dbReference type="SAM" id="MobiDB-lite"/>
    </source>
</evidence>
<organism evidence="2 3">
    <name type="scientific">Cephalotrichum gorgonifer</name>
    <dbReference type="NCBI Taxonomy" id="2041049"/>
    <lineage>
        <taxon>Eukaryota</taxon>
        <taxon>Fungi</taxon>
        <taxon>Dikarya</taxon>
        <taxon>Ascomycota</taxon>
        <taxon>Pezizomycotina</taxon>
        <taxon>Sordariomycetes</taxon>
        <taxon>Hypocreomycetidae</taxon>
        <taxon>Microascales</taxon>
        <taxon>Microascaceae</taxon>
        <taxon>Cephalotrichum</taxon>
    </lineage>
</organism>
<feature type="compositionally biased region" description="Basic and acidic residues" evidence="1">
    <location>
        <begin position="33"/>
        <end position="53"/>
    </location>
</feature>
<reference evidence="2" key="1">
    <citation type="submission" date="2018-03" db="EMBL/GenBank/DDBJ databases">
        <authorList>
            <person name="Guldener U."/>
        </authorList>
    </citation>
    <scope>NUCLEOTIDE SEQUENCE</scope>
</reference>
<feature type="region of interest" description="Disordered" evidence="1">
    <location>
        <begin position="1"/>
        <end position="96"/>
    </location>
</feature>
<protein>
    <submittedName>
        <fullName evidence="2">Uncharacterized protein</fullName>
    </submittedName>
</protein>
<dbReference type="AlphaFoldDB" id="A0AAE8N923"/>
<keyword evidence="3" id="KW-1185">Reference proteome</keyword>